<dbReference type="SUPFAM" id="SSF56300">
    <property type="entry name" value="Metallo-dependent phosphatases"/>
    <property type="match status" value="1"/>
</dbReference>
<dbReference type="Gene3D" id="3.60.21.10">
    <property type="match status" value="1"/>
</dbReference>
<name>A0A563ELV9_9PSEU</name>
<sequence>MKILHFADLHLDTRFDRAGPARRKAQRDTLALIVELACAQQVDALLCAGDLYEHDRFSPDTAAFLRSAFDIDVPVYLAPGDDDWYGPQSLYQQVDWSPNVHVFTEEALEPVELTDGVTLWGGAHCEPSGGKGFLEEFTVNRGGVNLALFHGPSPADVEITGLDHAFLGHEHTPAHAARYTYPGNPDPLTSGETGERGAVLCTVNPDGTVSRQTHDVSVSRSRGLVVPDVIASPSAVDHGWFVEERTVRGQFVRDVLASSLEPATRDRVLAMGLAALEER</sequence>
<proteinExistence type="predicted"/>
<dbReference type="OrthoDB" id="9773856at2"/>
<dbReference type="GO" id="GO:0016787">
    <property type="term" value="F:hydrolase activity"/>
    <property type="evidence" value="ECO:0007669"/>
    <property type="project" value="InterPro"/>
</dbReference>
<dbReference type="RefSeq" id="WP_146356668.1">
    <property type="nucleotide sequence ID" value="NZ_VOBR01000022.1"/>
</dbReference>
<feature type="domain" description="Calcineurin-like phosphoesterase" evidence="1">
    <location>
        <begin position="1"/>
        <end position="173"/>
    </location>
</feature>
<accession>A0A563ELV9</accession>
<dbReference type="InterPro" id="IPR029052">
    <property type="entry name" value="Metallo-depent_PP-like"/>
</dbReference>
<dbReference type="PANTHER" id="PTHR30337">
    <property type="entry name" value="COMPONENT OF ATP-DEPENDENT DSDNA EXONUCLEASE"/>
    <property type="match status" value="1"/>
</dbReference>
<dbReference type="InterPro" id="IPR004843">
    <property type="entry name" value="Calcineurin-like_PHP"/>
</dbReference>
<dbReference type="Pfam" id="PF00149">
    <property type="entry name" value="Metallophos"/>
    <property type="match status" value="1"/>
</dbReference>
<evidence type="ECO:0000313" key="2">
    <source>
        <dbReference type="EMBL" id="TWP48080.1"/>
    </source>
</evidence>
<dbReference type="Proteomes" id="UP000316639">
    <property type="component" value="Unassembled WGS sequence"/>
</dbReference>
<gene>
    <name evidence="2" type="ORF">FKR81_29300</name>
</gene>
<organism evidence="2 3">
    <name type="scientific">Lentzea tibetensis</name>
    <dbReference type="NCBI Taxonomy" id="2591470"/>
    <lineage>
        <taxon>Bacteria</taxon>
        <taxon>Bacillati</taxon>
        <taxon>Actinomycetota</taxon>
        <taxon>Actinomycetes</taxon>
        <taxon>Pseudonocardiales</taxon>
        <taxon>Pseudonocardiaceae</taxon>
        <taxon>Lentzea</taxon>
    </lineage>
</organism>
<protein>
    <submittedName>
        <fullName evidence="2">Metallophosphoesterase</fullName>
    </submittedName>
</protein>
<evidence type="ECO:0000259" key="1">
    <source>
        <dbReference type="Pfam" id="PF00149"/>
    </source>
</evidence>
<dbReference type="PANTHER" id="PTHR30337:SF7">
    <property type="entry name" value="PHOSPHOESTERASE"/>
    <property type="match status" value="1"/>
</dbReference>
<dbReference type="EMBL" id="VOBR01000022">
    <property type="protein sequence ID" value="TWP48080.1"/>
    <property type="molecule type" value="Genomic_DNA"/>
</dbReference>
<dbReference type="AlphaFoldDB" id="A0A563ELV9"/>
<comment type="caution">
    <text evidence="2">The sequence shown here is derived from an EMBL/GenBank/DDBJ whole genome shotgun (WGS) entry which is preliminary data.</text>
</comment>
<keyword evidence="3" id="KW-1185">Reference proteome</keyword>
<dbReference type="InterPro" id="IPR050535">
    <property type="entry name" value="DNA_Repair-Maintenance_Comp"/>
</dbReference>
<evidence type="ECO:0000313" key="3">
    <source>
        <dbReference type="Proteomes" id="UP000316639"/>
    </source>
</evidence>
<reference evidence="2 3" key="1">
    <citation type="submission" date="2019-07" db="EMBL/GenBank/DDBJ databases">
        <title>Lentzea xizangensis sp. nov., isolated from Qinghai-Tibetan Plateau Soils.</title>
        <authorList>
            <person name="Huang J."/>
        </authorList>
    </citation>
    <scope>NUCLEOTIDE SEQUENCE [LARGE SCALE GENOMIC DNA]</scope>
    <source>
        <strain evidence="2 3">FXJ1.1311</strain>
    </source>
</reference>